<comment type="subcellular location">
    <subcellularLocation>
        <location evidence="1">Membrane</location>
        <topology evidence="1">Multi-pass membrane protein</topology>
    </subcellularLocation>
</comment>
<feature type="transmembrane region" description="Helical" evidence="5">
    <location>
        <begin position="112"/>
        <end position="137"/>
    </location>
</feature>
<reference evidence="6 7" key="1">
    <citation type="submission" date="2019-01" db="EMBL/GenBank/DDBJ databases">
        <title>Sequencing of cultivated peanut Arachis hypogaea provides insights into genome evolution and oil improvement.</title>
        <authorList>
            <person name="Chen X."/>
        </authorList>
    </citation>
    <scope>NUCLEOTIDE SEQUENCE [LARGE SCALE GENOMIC DNA]</scope>
    <source>
        <strain evidence="7">cv. Fuhuasheng</strain>
        <tissue evidence="6">Leaves</tissue>
    </source>
</reference>
<organism evidence="6 7">
    <name type="scientific">Arachis hypogaea</name>
    <name type="common">Peanut</name>
    <dbReference type="NCBI Taxonomy" id="3818"/>
    <lineage>
        <taxon>Eukaryota</taxon>
        <taxon>Viridiplantae</taxon>
        <taxon>Streptophyta</taxon>
        <taxon>Embryophyta</taxon>
        <taxon>Tracheophyta</taxon>
        <taxon>Spermatophyta</taxon>
        <taxon>Magnoliopsida</taxon>
        <taxon>eudicotyledons</taxon>
        <taxon>Gunneridae</taxon>
        <taxon>Pentapetalae</taxon>
        <taxon>rosids</taxon>
        <taxon>fabids</taxon>
        <taxon>Fabales</taxon>
        <taxon>Fabaceae</taxon>
        <taxon>Papilionoideae</taxon>
        <taxon>50 kb inversion clade</taxon>
        <taxon>dalbergioids sensu lato</taxon>
        <taxon>Dalbergieae</taxon>
        <taxon>Pterocarpus clade</taxon>
        <taxon>Arachis</taxon>
    </lineage>
</organism>
<evidence type="ECO:0000256" key="1">
    <source>
        <dbReference type="ARBA" id="ARBA00004141"/>
    </source>
</evidence>
<evidence type="ECO:0000256" key="5">
    <source>
        <dbReference type="SAM" id="Phobius"/>
    </source>
</evidence>
<keyword evidence="4 5" id="KW-0472">Membrane</keyword>
<evidence type="ECO:0000313" key="6">
    <source>
        <dbReference type="EMBL" id="RYR54879.1"/>
    </source>
</evidence>
<gene>
    <name evidence="6" type="ORF">Ahy_A06g030138</name>
</gene>
<feature type="transmembrane region" description="Helical" evidence="5">
    <location>
        <begin position="149"/>
        <end position="170"/>
    </location>
</feature>
<dbReference type="STRING" id="3818.A0A445CVE1"/>
<dbReference type="GO" id="GO:0005886">
    <property type="term" value="C:plasma membrane"/>
    <property type="evidence" value="ECO:0007669"/>
    <property type="project" value="TreeGrafter"/>
</dbReference>
<name>A0A445CVE1_ARAHY</name>
<dbReference type="Pfam" id="PF02535">
    <property type="entry name" value="Zip"/>
    <property type="match status" value="1"/>
</dbReference>
<comment type="caution">
    <text evidence="6">The sequence shown here is derived from an EMBL/GenBank/DDBJ whole genome shotgun (WGS) entry which is preliminary data.</text>
</comment>
<proteinExistence type="predicted"/>
<keyword evidence="2 5" id="KW-0812">Transmembrane</keyword>
<keyword evidence="3 5" id="KW-1133">Transmembrane helix</keyword>
<evidence type="ECO:0000256" key="4">
    <source>
        <dbReference type="ARBA" id="ARBA00023136"/>
    </source>
</evidence>
<keyword evidence="7" id="KW-1185">Reference proteome</keyword>
<evidence type="ECO:0000256" key="3">
    <source>
        <dbReference type="ARBA" id="ARBA00022989"/>
    </source>
</evidence>
<evidence type="ECO:0000256" key="2">
    <source>
        <dbReference type="ARBA" id="ARBA00022692"/>
    </source>
</evidence>
<dbReference type="GO" id="GO:0005385">
    <property type="term" value="F:zinc ion transmembrane transporter activity"/>
    <property type="evidence" value="ECO:0007669"/>
    <property type="project" value="TreeGrafter"/>
</dbReference>
<dbReference type="PANTHER" id="PTHR11040:SF35">
    <property type="entry name" value="ZINC TRANSPORTER 5"/>
    <property type="match status" value="1"/>
</dbReference>
<protein>
    <submittedName>
        <fullName evidence="6">Uncharacterized protein</fullName>
    </submittedName>
</protein>
<dbReference type="PANTHER" id="PTHR11040">
    <property type="entry name" value="ZINC/IRON TRANSPORTER"/>
    <property type="match status" value="1"/>
</dbReference>
<dbReference type="EMBL" id="SDMP01000006">
    <property type="protein sequence ID" value="RYR54879.1"/>
    <property type="molecule type" value="Genomic_DNA"/>
</dbReference>
<dbReference type="AlphaFoldDB" id="A0A445CVE1"/>
<evidence type="ECO:0000313" key="7">
    <source>
        <dbReference type="Proteomes" id="UP000289738"/>
    </source>
</evidence>
<accession>A0A445CVE1</accession>
<dbReference type="Proteomes" id="UP000289738">
    <property type="component" value="Chromosome A06"/>
</dbReference>
<sequence length="171" mass="19263">MKILMANTYATAYFQKKTFSRCTIRVAGVEDEKRHAIDNDVNLYSHRTHDHTSVGIEDGNSYAFRSNRNHFGASTSLQTIKLLAVTLSFHQFFEGMGFESCINQARFKKLSVIIMGLFFSLITLIKVTIGIRIFNVYDDNSPTTLIVEGVLNVASIGILIYMALVFLLLIL</sequence>
<dbReference type="InterPro" id="IPR003689">
    <property type="entry name" value="ZIP"/>
</dbReference>